<proteinExistence type="predicted"/>
<evidence type="ECO:0000313" key="2">
    <source>
        <dbReference type="Proteomes" id="UP000054477"/>
    </source>
</evidence>
<gene>
    <name evidence="1" type="ORF">K443DRAFT_172541</name>
</gene>
<dbReference type="AlphaFoldDB" id="A0A0C9X2Y5"/>
<sequence>MEQRISANRSTQQSFLRPLLFSKISSERGNYNYSQYRYSTAQISQNPKLSQTGHCKPASFSSLIKSWRWRSMLFNQMNIDVVLPNLTLSDTIRQKLGRRGSLRCDKYSFKNSKNVHEWLNIPFYEGNQCTTNN</sequence>
<dbReference type="EMBL" id="KN838647">
    <property type="protein sequence ID" value="KIJ99425.1"/>
    <property type="molecule type" value="Genomic_DNA"/>
</dbReference>
<dbReference type="Proteomes" id="UP000054477">
    <property type="component" value="Unassembled WGS sequence"/>
</dbReference>
<name>A0A0C9X2Y5_9AGAR</name>
<reference evidence="1 2" key="1">
    <citation type="submission" date="2014-04" db="EMBL/GenBank/DDBJ databases">
        <authorList>
            <consortium name="DOE Joint Genome Institute"/>
            <person name="Kuo A."/>
            <person name="Kohler A."/>
            <person name="Nagy L.G."/>
            <person name="Floudas D."/>
            <person name="Copeland A."/>
            <person name="Barry K.W."/>
            <person name="Cichocki N."/>
            <person name="Veneault-Fourrey C."/>
            <person name="LaButti K."/>
            <person name="Lindquist E.A."/>
            <person name="Lipzen A."/>
            <person name="Lundell T."/>
            <person name="Morin E."/>
            <person name="Murat C."/>
            <person name="Sun H."/>
            <person name="Tunlid A."/>
            <person name="Henrissat B."/>
            <person name="Grigoriev I.V."/>
            <person name="Hibbett D.S."/>
            <person name="Martin F."/>
            <person name="Nordberg H.P."/>
            <person name="Cantor M.N."/>
            <person name="Hua S.X."/>
        </authorList>
    </citation>
    <scope>NUCLEOTIDE SEQUENCE [LARGE SCALE GENOMIC DNA]</scope>
    <source>
        <strain evidence="1 2">LaAM-08-1</strain>
    </source>
</reference>
<reference evidence="2" key="2">
    <citation type="submission" date="2015-01" db="EMBL/GenBank/DDBJ databases">
        <title>Evolutionary Origins and Diversification of the Mycorrhizal Mutualists.</title>
        <authorList>
            <consortium name="DOE Joint Genome Institute"/>
            <consortium name="Mycorrhizal Genomics Consortium"/>
            <person name="Kohler A."/>
            <person name="Kuo A."/>
            <person name="Nagy L.G."/>
            <person name="Floudas D."/>
            <person name="Copeland A."/>
            <person name="Barry K.W."/>
            <person name="Cichocki N."/>
            <person name="Veneault-Fourrey C."/>
            <person name="LaButti K."/>
            <person name="Lindquist E.A."/>
            <person name="Lipzen A."/>
            <person name="Lundell T."/>
            <person name="Morin E."/>
            <person name="Murat C."/>
            <person name="Riley R."/>
            <person name="Ohm R."/>
            <person name="Sun H."/>
            <person name="Tunlid A."/>
            <person name="Henrissat B."/>
            <person name="Grigoriev I.V."/>
            <person name="Hibbett D.S."/>
            <person name="Martin F."/>
        </authorList>
    </citation>
    <scope>NUCLEOTIDE SEQUENCE [LARGE SCALE GENOMIC DNA]</scope>
    <source>
        <strain evidence="2">LaAM-08-1</strain>
    </source>
</reference>
<keyword evidence="2" id="KW-1185">Reference proteome</keyword>
<protein>
    <submittedName>
        <fullName evidence="1">Uncharacterized protein</fullName>
    </submittedName>
</protein>
<dbReference type="HOGENOM" id="CLU_1907023_0_0_1"/>
<accession>A0A0C9X2Y5</accession>
<organism evidence="1 2">
    <name type="scientific">Laccaria amethystina LaAM-08-1</name>
    <dbReference type="NCBI Taxonomy" id="1095629"/>
    <lineage>
        <taxon>Eukaryota</taxon>
        <taxon>Fungi</taxon>
        <taxon>Dikarya</taxon>
        <taxon>Basidiomycota</taxon>
        <taxon>Agaricomycotina</taxon>
        <taxon>Agaricomycetes</taxon>
        <taxon>Agaricomycetidae</taxon>
        <taxon>Agaricales</taxon>
        <taxon>Agaricineae</taxon>
        <taxon>Hydnangiaceae</taxon>
        <taxon>Laccaria</taxon>
    </lineage>
</organism>
<evidence type="ECO:0000313" key="1">
    <source>
        <dbReference type="EMBL" id="KIJ99425.1"/>
    </source>
</evidence>